<dbReference type="PANTHER" id="PTHR30203:SF25">
    <property type="entry name" value="OUTER MEMBRANE PROTEIN-RELATED"/>
    <property type="match status" value="1"/>
</dbReference>
<dbReference type="GO" id="GO:0015562">
    <property type="term" value="F:efflux transmembrane transporter activity"/>
    <property type="evidence" value="ECO:0007669"/>
    <property type="project" value="InterPro"/>
</dbReference>
<keyword evidence="2" id="KW-1134">Transmembrane beta strand</keyword>
<dbReference type="InterPro" id="IPR003423">
    <property type="entry name" value="OMP_efflux"/>
</dbReference>
<evidence type="ECO:0000313" key="4">
    <source>
        <dbReference type="EMBL" id="BBL72628.1"/>
    </source>
</evidence>
<accession>A0A8D5AIK5</accession>
<organism evidence="4 5">
    <name type="scientific">Methylogaea oryzae</name>
    <dbReference type="NCBI Taxonomy" id="1295382"/>
    <lineage>
        <taxon>Bacteria</taxon>
        <taxon>Pseudomonadati</taxon>
        <taxon>Pseudomonadota</taxon>
        <taxon>Gammaproteobacteria</taxon>
        <taxon>Methylococcales</taxon>
        <taxon>Methylococcaceae</taxon>
        <taxon>Methylogaea</taxon>
    </lineage>
</organism>
<dbReference type="PROSITE" id="PS51257">
    <property type="entry name" value="PROKAR_LIPOPROTEIN"/>
    <property type="match status" value="1"/>
</dbReference>
<comment type="similarity">
    <text evidence="1 2">Belongs to the outer membrane factor (OMF) (TC 1.B.17) family.</text>
</comment>
<gene>
    <name evidence="4" type="ORF">MoryE10_32340</name>
</gene>
<dbReference type="AlphaFoldDB" id="A0A8D5AIK5"/>
<dbReference type="GO" id="GO:0009279">
    <property type="term" value="C:cell outer membrane"/>
    <property type="evidence" value="ECO:0007669"/>
    <property type="project" value="UniProtKB-SubCell"/>
</dbReference>
<dbReference type="Proteomes" id="UP000824988">
    <property type="component" value="Chromosome"/>
</dbReference>
<sequence>MARRVRTAYLTALRGTRCVPYTLTALLAGCAVGPDYQAPRTPLPERWHESQAPAGTVEAAWWKTFRDPMLEKLMEQAAAGNLDYRQALDRIGAARAQRTMAVAAGLPSLSARSSINRRRNSFGGSPGANTAGSTSASTTGFGGAGRTISNIFQAGFDAAWEIDVFGGIRRGVEAAEADLEAERENSRNVLVTLFGDVARSYIDLRVSQQLAAISRDNLQAQEEVLRLTRVRSQAGLASELDVAQAESVVANTRAQLPTHELAAKQAIHALGVLLGREPDALAAELSQPGAVPAAAGDATADLPSDLLRRRPDLRAAERKLASATAQIGVATADLYPKFNLTSWLGLQNPNLMQVTPVGKSWAMGAAATMPLFNWGRIRANIEAKEAQRDELLHAYQSAVLNALQDVEDALAAHYEDRRRGLALEQADRAADTAVQLAMERYRKGLTSFMDVLDAERSLFTAQSQLAQNQAQVAADLVALYKALGGGWQALEKTAE</sequence>
<name>A0A8D5AIK5_9GAMM</name>
<dbReference type="InterPro" id="IPR010131">
    <property type="entry name" value="MdtP/NodT-like"/>
</dbReference>
<keyword evidence="2" id="KW-0472">Membrane</keyword>
<keyword evidence="5" id="KW-1185">Reference proteome</keyword>
<feature type="region of interest" description="Disordered" evidence="3">
    <location>
        <begin position="115"/>
        <end position="138"/>
    </location>
</feature>
<comment type="subcellular location">
    <subcellularLocation>
        <location evidence="2">Cell outer membrane</location>
        <topology evidence="2">Lipid-anchor</topology>
    </subcellularLocation>
</comment>
<keyword evidence="2" id="KW-0564">Palmitate</keyword>
<keyword evidence="2" id="KW-0449">Lipoprotein</keyword>
<dbReference type="PANTHER" id="PTHR30203">
    <property type="entry name" value="OUTER MEMBRANE CATION EFFLUX PROTEIN"/>
    <property type="match status" value="1"/>
</dbReference>
<keyword evidence="2" id="KW-0812">Transmembrane</keyword>
<protein>
    <submittedName>
        <fullName evidence="4">RND transporter</fullName>
    </submittedName>
</protein>
<dbReference type="Pfam" id="PF02321">
    <property type="entry name" value="OEP"/>
    <property type="match status" value="2"/>
</dbReference>
<reference evidence="4" key="1">
    <citation type="submission" date="2019-06" db="EMBL/GenBank/DDBJ databases">
        <title>Complete genome sequence of Methylogaea oryzae strain JCM16910.</title>
        <authorList>
            <person name="Asakawa S."/>
        </authorList>
    </citation>
    <scope>NUCLEOTIDE SEQUENCE</scope>
    <source>
        <strain evidence="4">E10</strain>
    </source>
</reference>
<evidence type="ECO:0000256" key="2">
    <source>
        <dbReference type="RuleBase" id="RU362097"/>
    </source>
</evidence>
<dbReference type="KEGG" id="moz:MoryE10_32340"/>
<evidence type="ECO:0000256" key="1">
    <source>
        <dbReference type="ARBA" id="ARBA00007613"/>
    </source>
</evidence>
<dbReference type="EMBL" id="AP019782">
    <property type="protein sequence ID" value="BBL72628.1"/>
    <property type="molecule type" value="Genomic_DNA"/>
</dbReference>
<evidence type="ECO:0000256" key="3">
    <source>
        <dbReference type="SAM" id="MobiDB-lite"/>
    </source>
</evidence>
<proteinExistence type="inferred from homology"/>
<dbReference type="NCBIfam" id="TIGR01845">
    <property type="entry name" value="outer_NodT"/>
    <property type="match status" value="1"/>
</dbReference>
<feature type="compositionally biased region" description="Low complexity" evidence="3">
    <location>
        <begin position="121"/>
        <end position="138"/>
    </location>
</feature>
<evidence type="ECO:0000313" key="5">
    <source>
        <dbReference type="Proteomes" id="UP000824988"/>
    </source>
</evidence>